<gene>
    <name evidence="1" type="ORF">MTE01_16570</name>
</gene>
<name>A0A4Y3QKP0_MICTE</name>
<dbReference type="EMBL" id="BJML01000004">
    <property type="protein sequence ID" value="GEB45712.1"/>
    <property type="molecule type" value="Genomic_DNA"/>
</dbReference>
<accession>A0A4Y3QKP0</accession>
<protein>
    <submittedName>
        <fullName evidence="1">Uncharacterized protein</fullName>
    </submittedName>
</protein>
<reference evidence="1 2" key="1">
    <citation type="submission" date="2019-06" db="EMBL/GenBank/DDBJ databases">
        <title>Whole genome shotgun sequence of Microbacterium testaceum NBRC 12675.</title>
        <authorList>
            <person name="Hosoyama A."/>
            <person name="Uohara A."/>
            <person name="Ohji S."/>
            <person name="Ichikawa N."/>
        </authorList>
    </citation>
    <scope>NUCLEOTIDE SEQUENCE [LARGE SCALE GENOMIC DNA]</scope>
    <source>
        <strain evidence="1 2">NBRC 12675</strain>
    </source>
</reference>
<proteinExistence type="predicted"/>
<organism evidence="1 2">
    <name type="scientific">Microbacterium testaceum</name>
    <name type="common">Aureobacterium testaceum</name>
    <name type="synonym">Brevibacterium testaceum</name>
    <dbReference type="NCBI Taxonomy" id="2033"/>
    <lineage>
        <taxon>Bacteria</taxon>
        <taxon>Bacillati</taxon>
        <taxon>Actinomycetota</taxon>
        <taxon>Actinomycetes</taxon>
        <taxon>Micrococcales</taxon>
        <taxon>Microbacteriaceae</taxon>
        <taxon>Microbacterium</taxon>
    </lineage>
</organism>
<evidence type="ECO:0000313" key="1">
    <source>
        <dbReference type="EMBL" id="GEB45712.1"/>
    </source>
</evidence>
<evidence type="ECO:0000313" key="2">
    <source>
        <dbReference type="Proteomes" id="UP000319525"/>
    </source>
</evidence>
<dbReference type="Proteomes" id="UP000319525">
    <property type="component" value="Unassembled WGS sequence"/>
</dbReference>
<sequence length="115" mass="12193">MPFAWAQVCDVADDHDTTFPLVLSGAMARLVGAPRVAEATVFPLTSFDAMNHAPVAEVGANNPVTTTDARAAAAMLDRIRARRREGIGFDIVFPKFVGRGMDAEGRLIGVAPPLS</sequence>
<comment type="caution">
    <text evidence="1">The sequence shown here is derived from an EMBL/GenBank/DDBJ whole genome shotgun (WGS) entry which is preliminary data.</text>
</comment>
<dbReference type="AlphaFoldDB" id="A0A4Y3QKP0"/>